<name>A0AAV9P5J1_9PEZI</name>
<protein>
    <submittedName>
        <fullName evidence="2">Uncharacterized protein</fullName>
    </submittedName>
</protein>
<feature type="compositionally biased region" description="Basic and acidic residues" evidence="1">
    <location>
        <begin position="385"/>
        <end position="394"/>
    </location>
</feature>
<feature type="compositionally biased region" description="Polar residues" evidence="1">
    <location>
        <begin position="554"/>
        <end position="566"/>
    </location>
</feature>
<feature type="compositionally biased region" description="Low complexity" evidence="1">
    <location>
        <begin position="231"/>
        <end position="241"/>
    </location>
</feature>
<feature type="compositionally biased region" description="Polar residues" evidence="1">
    <location>
        <begin position="242"/>
        <end position="256"/>
    </location>
</feature>
<reference evidence="2 3" key="1">
    <citation type="submission" date="2023-08" db="EMBL/GenBank/DDBJ databases">
        <title>Black Yeasts Isolated from many extreme environments.</title>
        <authorList>
            <person name="Coleine C."/>
            <person name="Stajich J.E."/>
            <person name="Selbmann L."/>
        </authorList>
    </citation>
    <scope>NUCLEOTIDE SEQUENCE [LARGE SCALE GENOMIC DNA]</scope>
    <source>
        <strain evidence="2 3">CCFEE 5935</strain>
    </source>
</reference>
<gene>
    <name evidence="2" type="ORF">LTR77_006680</name>
</gene>
<evidence type="ECO:0000256" key="1">
    <source>
        <dbReference type="SAM" id="MobiDB-lite"/>
    </source>
</evidence>
<feature type="compositionally biased region" description="Basic and acidic residues" evidence="1">
    <location>
        <begin position="811"/>
        <end position="820"/>
    </location>
</feature>
<feature type="compositionally biased region" description="Basic residues" evidence="1">
    <location>
        <begin position="644"/>
        <end position="662"/>
    </location>
</feature>
<feature type="compositionally biased region" description="Low complexity" evidence="1">
    <location>
        <begin position="611"/>
        <end position="620"/>
    </location>
</feature>
<dbReference type="EMBL" id="JAVRRT010000010">
    <property type="protein sequence ID" value="KAK5168112.1"/>
    <property type="molecule type" value="Genomic_DNA"/>
</dbReference>
<feature type="compositionally biased region" description="Basic and acidic residues" evidence="1">
    <location>
        <begin position="770"/>
        <end position="781"/>
    </location>
</feature>
<feature type="compositionally biased region" description="Basic and acidic residues" evidence="1">
    <location>
        <begin position="131"/>
        <end position="140"/>
    </location>
</feature>
<accession>A0AAV9P5J1</accession>
<feature type="compositionally biased region" description="Acidic residues" evidence="1">
    <location>
        <begin position="743"/>
        <end position="755"/>
    </location>
</feature>
<dbReference type="Proteomes" id="UP001337655">
    <property type="component" value="Unassembled WGS sequence"/>
</dbReference>
<feature type="region of interest" description="Disordered" evidence="1">
    <location>
        <begin position="222"/>
        <end position="263"/>
    </location>
</feature>
<keyword evidence="3" id="KW-1185">Reference proteome</keyword>
<feature type="compositionally biased region" description="Basic and acidic residues" evidence="1">
    <location>
        <begin position="526"/>
        <end position="545"/>
    </location>
</feature>
<evidence type="ECO:0000313" key="2">
    <source>
        <dbReference type="EMBL" id="KAK5168112.1"/>
    </source>
</evidence>
<feature type="region of interest" description="Disordered" evidence="1">
    <location>
        <begin position="124"/>
        <end position="177"/>
    </location>
</feature>
<sequence length="983" mass="104260">MVCHEQVSVAAVSIAESSPQIIEPTIGDVASTTTWCCSKKLFASFHVNIANTASDTSDTPRTPATLPSPHDRRFHDVGVVSMAGDSIFDDEWDAFRGSMTSMDELGFELDSFYGPDEQALATTVGVQSGHAADRTLEHEPATQQDQASSLVHEPEQTAQHHTNSPGLQPSTAENVPQPDTFEENVVVNSPPRTGGLEDAIEGVETAIDGHDVASTDPVPQLHLIPHAQPATTTTTTTTTTTNSDPTAADQTATQESDQAESAHPEHFLGEALARDPSSTGGDQQDSHYQAEPVVSQAQPHTGELNEHDSNNTHANPDSVPEPADVILSPSKEAKEASGSDELAGPVGERFISRHDSIVESEAVAEAGEETPLPDKQTSEPQLPVEEAHSPDKETQSPVEETQLPDPEGEGATELQEEQASVVSATVETSDRASDLGDLSVAARAQEVTGQDTERDVTVALPINATDTQPQLSEVDQPSESIPAEPNTEQQEAKKMPAVPLRPAAATPKTAVAPNNGLSSSIGRSSMLKEMRDEDRSALHRPDDRVFSPLALKDSSGSPVVPQSTALTEDEFQDVPTPQEPSSRKASSTTDLLENVSMAQQKAKAMARRLSESSLSSLADSDVAEPMEAEADDPMEVDEEEPQKKGKKGVVAPKKKPATKKAKAVLQKKAAAKKGKANLQSRQNTRKAAAKEEPQDTKETSAAGVEGPPDVKTGVTGKRKRAPSQGSPKPAAKGRNKKKLASPESEDAMVLDDPEVEAQVTVDDATTSTVERSELSGGDFKDAMNGTGHQPLSHVPPSPLPIAAQPKKSRRMLAELADHLNDVQPEVTNGREGRRKAPVNAPAPTAQASDPITKAAKGTASGNEAPPMVQDQQAPPPQETPKRQRYGLSKLELTNLSSPLEAPPPSIRAESSKQETPKPEVKKKTVGRNLMGKRELAAMGLESGDTASSVQTKERKTRAKAQVEAKAKPDAGAAVKARRKGKGV</sequence>
<dbReference type="AlphaFoldDB" id="A0AAV9P5J1"/>
<feature type="compositionally biased region" description="Low complexity" evidence="1">
    <location>
        <begin position="502"/>
        <end position="513"/>
    </location>
</feature>
<feature type="region of interest" description="Disordered" evidence="1">
    <location>
        <begin position="52"/>
        <end position="72"/>
    </location>
</feature>
<feature type="compositionally biased region" description="Polar residues" evidence="1">
    <location>
        <begin position="156"/>
        <end position="174"/>
    </location>
</feature>
<feature type="compositionally biased region" description="Polar residues" evidence="1">
    <location>
        <begin position="52"/>
        <end position="62"/>
    </location>
</feature>
<feature type="region of interest" description="Disordered" evidence="1">
    <location>
        <begin position="294"/>
        <end position="983"/>
    </location>
</feature>
<feature type="compositionally biased region" description="Polar residues" evidence="1">
    <location>
        <begin position="417"/>
        <end position="427"/>
    </location>
</feature>
<feature type="compositionally biased region" description="Basic and acidic residues" evidence="1">
    <location>
        <begin position="688"/>
        <end position="698"/>
    </location>
</feature>
<dbReference type="GeneID" id="89928020"/>
<dbReference type="RefSeq" id="XP_064657722.1">
    <property type="nucleotide sequence ID" value="XM_064803921.1"/>
</dbReference>
<feature type="compositionally biased region" description="Basic and acidic residues" evidence="1">
    <location>
        <begin position="909"/>
        <end position="922"/>
    </location>
</feature>
<proteinExistence type="predicted"/>
<feature type="compositionally biased region" description="Polar residues" evidence="1">
    <location>
        <begin position="464"/>
        <end position="479"/>
    </location>
</feature>
<feature type="compositionally biased region" description="Acidic residues" evidence="1">
    <location>
        <begin position="621"/>
        <end position="640"/>
    </location>
</feature>
<evidence type="ECO:0000313" key="3">
    <source>
        <dbReference type="Proteomes" id="UP001337655"/>
    </source>
</evidence>
<comment type="caution">
    <text evidence="2">The sequence shown here is derived from an EMBL/GenBank/DDBJ whole genome shotgun (WGS) entry which is preliminary data.</text>
</comment>
<feature type="compositionally biased region" description="Acidic residues" evidence="1">
    <location>
        <begin position="406"/>
        <end position="416"/>
    </location>
</feature>
<organism evidence="2 3">
    <name type="scientific">Saxophila tyrrhenica</name>
    <dbReference type="NCBI Taxonomy" id="1690608"/>
    <lineage>
        <taxon>Eukaryota</taxon>
        <taxon>Fungi</taxon>
        <taxon>Dikarya</taxon>
        <taxon>Ascomycota</taxon>
        <taxon>Pezizomycotina</taxon>
        <taxon>Dothideomycetes</taxon>
        <taxon>Dothideomycetidae</taxon>
        <taxon>Mycosphaerellales</taxon>
        <taxon>Extremaceae</taxon>
        <taxon>Saxophila</taxon>
    </lineage>
</organism>
<feature type="compositionally biased region" description="Polar residues" evidence="1">
    <location>
        <begin position="579"/>
        <end position="599"/>
    </location>
</feature>